<protein>
    <submittedName>
        <fullName evidence="1">Uncharacterized protein</fullName>
    </submittedName>
</protein>
<proteinExistence type="predicted"/>
<sequence length="89" mass="9430">MRLTCCSSVGSEGTLVGNGLSGNPCKALLEPCTSHISTTEDTSELPTNVCRGGHAVDRPLFNQQVCDSRHDSAARLLACGKDYLQSPIH</sequence>
<reference evidence="1 2" key="1">
    <citation type="journal article" date="2021" name="Elife">
        <title>Chloroplast acquisition without the gene transfer in kleptoplastic sea slugs, Plakobranchus ocellatus.</title>
        <authorList>
            <person name="Maeda T."/>
            <person name="Takahashi S."/>
            <person name="Yoshida T."/>
            <person name="Shimamura S."/>
            <person name="Takaki Y."/>
            <person name="Nagai Y."/>
            <person name="Toyoda A."/>
            <person name="Suzuki Y."/>
            <person name="Arimoto A."/>
            <person name="Ishii H."/>
            <person name="Satoh N."/>
            <person name="Nishiyama T."/>
            <person name="Hasebe M."/>
            <person name="Maruyama T."/>
            <person name="Minagawa J."/>
            <person name="Obokata J."/>
            <person name="Shigenobu S."/>
        </authorList>
    </citation>
    <scope>NUCLEOTIDE SEQUENCE [LARGE SCALE GENOMIC DNA]</scope>
</reference>
<gene>
    <name evidence="1" type="ORF">ElyMa_005697800</name>
</gene>
<dbReference type="AlphaFoldDB" id="A0AAV4FGF0"/>
<comment type="caution">
    <text evidence="1">The sequence shown here is derived from an EMBL/GenBank/DDBJ whole genome shotgun (WGS) entry which is preliminary data.</text>
</comment>
<evidence type="ECO:0000313" key="1">
    <source>
        <dbReference type="EMBL" id="GFR72124.1"/>
    </source>
</evidence>
<keyword evidence="2" id="KW-1185">Reference proteome</keyword>
<evidence type="ECO:0000313" key="2">
    <source>
        <dbReference type="Proteomes" id="UP000762676"/>
    </source>
</evidence>
<organism evidence="1 2">
    <name type="scientific">Elysia marginata</name>
    <dbReference type="NCBI Taxonomy" id="1093978"/>
    <lineage>
        <taxon>Eukaryota</taxon>
        <taxon>Metazoa</taxon>
        <taxon>Spiralia</taxon>
        <taxon>Lophotrochozoa</taxon>
        <taxon>Mollusca</taxon>
        <taxon>Gastropoda</taxon>
        <taxon>Heterobranchia</taxon>
        <taxon>Euthyneura</taxon>
        <taxon>Panpulmonata</taxon>
        <taxon>Sacoglossa</taxon>
        <taxon>Placobranchoidea</taxon>
        <taxon>Plakobranchidae</taxon>
        <taxon>Elysia</taxon>
    </lineage>
</organism>
<accession>A0AAV4FGF0</accession>
<name>A0AAV4FGF0_9GAST</name>
<dbReference type="EMBL" id="BMAT01011396">
    <property type="protein sequence ID" value="GFR72124.1"/>
    <property type="molecule type" value="Genomic_DNA"/>
</dbReference>
<dbReference type="Proteomes" id="UP000762676">
    <property type="component" value="Unassembled WGS sequence"/>
</dbReference>